<organism evidence="5 6">
    <name type="scientific">Phytohabitans aurantiacus</name>
    <dbReference type="NCBI Taxonomy" id="3016789"/>
    <lineage>
        <taxon>Bacteria</taxon>
        <taxon>Bacillati</taxon>
        <taxon>Actinomycetota</taxon>
        <taxon>Actinomycetes</taxon>
        <taxon>Micromonosporales</taxon>
        <taxon>Micromonosporaceae</taxon>
    </lineage>
</organism>
<comment type="caution">
    <text evidence="5">The sequence shown here is derived from an EMBL/GenBank/DDBJ whole genome shotgun (WGS) entry which is preliminary data.</text>
</comment>
<dbReference type="Pfam" id="PF08327">
    <property type="entry name" value="AHSA1"/>
    <property type="match status" value="1"/>
</dbReference>
<dbReference type="Gene3D" id="3.30.530.20">
    <property type="match status" value="1"/>
</dbReference>
<evidence type="ECO:0000256" key="2">
    <source>
        <dbReference type="SAM" id="MobiDB-lite"/>
    </source>
</evidence>
<evidence type="ECO:0000256" key="3">
    <source>
        <dbReference type="SAM" id="Phobius"/>
    </source>
</evidence>
<keyword evidence="6" id="KW-1185">Reference proteome</keyword>
<sequence>MTEIRISVQYQHQPELVWRALTDRKLLSRWFMLTDLEPSAGSTFELLPETLPGFDGTVRGELIEVTEGRRLSMRWRGEQMHARVTWELSETPGGSRLLVTQSGFLGIRGTARRRQLIATYRRLFGVRLAAVLDGLATGADIAVPPPPSVTDAPEPPDRRRQVLAVLAAALLVATAAVVVANLPSRTSEPAAAQMTSGAALPAATTAGNRSPSGTSAPPRRTPTTGPTPSRSASGAPTAPAPRTTPPAAAALAASYATVSTTLLGYRGSVDVANSGGVSSEPWTVTLVVQGLDLVSGVEGPAPKRDGDAVIFSGPALPAGSSERIVFDVTLSLLGPKEPASCEIDGSTCAGL</sequence>
<comment type="similarity">
    <text evidence="1">Belongs to the AHA1 family.</text>
</comment>
<feature type="domain" description="Activator of Hsp90 ATPase homologue 1/2-like C-terminal" evidence="4">
    <location>
        <begin position="12"/>
        <end position="104"/>
    </location>
</feature>
<dbReference type="SUPFAM" id="SSF55961">
    <property type="entry name" value="Bet v1-like"/>
    <property type="match status" value="1"/>
</dbReference>
<dbReference type="Proteomes" id="UP001144280">
    <property type="component" value="Unassembled WGS sequence"/>
</dbReference>
<name>A0ABQ5QMB5_9ACTN</name>
<dbReference type="InterPro" id="IPR013538">
    <property type="entry name" value="ASHA1/2-like_C"/>
</dbReference>
<gene>
    <name evidence="5" type="ORF">Pa4123_11170</name>
</gene>
<protein>
    <recommendedName>
        <fullName evidence="4">Activator of Hsp90 ATPase homologue 1/2-like C-terminal domain-containing protein</fullName>
    </recommendedName>
</protein>
<dbReference type="Gene3D" id="2.60.40.290">
    <property type="match status" value="1"/>
</dbReference>
<keyword evidence="3" id="KW-0472">Membrane</keyword>
<keyword evidence="3" id="KW-1133">Transmembrane helix</keyword>
<dbReference type="RefSeq" id="WP_281892914.1">
    <property type="nucleotide sequence ID" value="NZ_BSDI01000004.1"/>
</dbReference>
<feature type="transmembrane region" description="Helical" evidence="3">
    <location>
        <begin position="162"/>
        <end position="182"/>
    </location>
</feature>
<proteinExistence type="inferred from homology"/>
<accession>A0ABQ5QMB5</accession>
<reference evidence="5" key="1">
    <citation type="submission" date="2022-12" db="EMBL/GenBank/DDBJ databases">
        <title>New Phytohabitans aurantiacus sp. RD004123 nov., an actinomycete isolated from soil.</title>
        <authorList>
            <person name="Triningsih D.W."/>
            <person name="Harunari E."/>
            <person name="Igarashi Y."/>
        </authorList>
    </citation>
    <scope>NUCLEOTIDE SEQUENCE</scope>
    <source>
        <strain evidence="5">RD004123</strain>
    </source>
</reference>
<dbReference type="EMBL" id="BSDI01000004">
    <property type="protein sequence ID" value="GLH95845.1"/>
    <property type="molecule type" value="Genomic_DNA"/>
</dbReference>
<dbReference type="InterPro" id="IPR023393">
    <property type="entry name" value="START-like_dom_sf"/>
</dbReference>
<feature type="compositionally biased region" description="Low complexity" evidence="2">
    <location>
        <begin position="209"/>
        <end position="237"/>
    </location>
</feature>
<evidence type="ECO:0000256" key="1">
    <source>
        <dbReference type="ARBA" id="ARBA00006817"/>
    </source>
</evidence>
<evidence type="ECO:0000313" key="5">
    <source>
        <dbReference type="EMBL" id="GLH95845.1"/>
    </source>
</evidence>
<keyword evidence="3" id="KW-0812">Transmembrane</keyword>
<feature type="region of interest" description="Disordered" evidence="2">
    <location>
        <begin position="190"/>
        <end position="246"/>
    </location>
</feature>
<evidence type="ECO:0000259" key="4">
    <source>
        <dbReference type="Pfam" id="PF08327"/>
    </source>
</evidence>
<dbReference type="InterPro" id="IPR012291">
    <property type="entry name" value="CBM2_carb-bd_dom_sf"/>
</dbReference>
<dbReference type="CDD" id="cd07814">
    <property type="entry name" value="SRPBCC_CalC_Aha1-like"/>
    <property type="match status" value="1"/>
</dbReference>
<evidence type="ECO:0000313" key="6">
    <source>
        <dbReference type="Proteomes" id="UP001144280"/>
    </source>
</evidence>